<reference evidence="3 4" key="1">
    <citation type="submission" date="2020-08" db="EMBL/GenBank/DDBJ databases">
        <title>Sequencing the genomes of 1000 actinobacteria strains.</title>
        <authorList>
            <person name="Klenk H.-P."/>
        </authorList>
    </citation>
    <scope>NUCLEOTIDE SEQUENCE [LARGE SCALE GENOMIC DNA]</scope>
    <source>
        <strain evidence="3 4">DSM 46659</strain>
    </source>
</reference>
<comment type="caution">
    <text evidence="3">The sequence shown here is derived from an EMBL/GenBank/DDBJ whole genome shotgun (WGS) entry which is preliminary data.</text>
</comment>
<keyword evidence="4" id="KW-1185">Reference proteome</keyword>
<evidence type="ECO:0000313" key="3">
    <source>
        <dbReference type="EMBL" id="MBB6171857.1"/>
    </source>
</evidence>
<evidence type="ECO:0000259" key="2">
    <source>
        <dbReference type="Pfam" id="PF01370"/>
    </source>
</evidence>
<proteinExistence type="inferred from homology"/>
<dbReference type="Gene3D" id="3.40.50.720">
    <property type="entry name" value="NAD(P)-binding Rossmann-like Domain"/>
    <property type="match status" value="1"/>
</dbReference>
<dbReference type="PANTHER" id="PTHR43000">
    <property type="entry name" value="DTDP-D-GLUCOSE 4,6-DEHYDRATASE-RELATED"/>
    <property type="match status" value="1"/>
</dbReference>
<dbReference type="Proteomes" id="UP000546642">
    <property type="component" value="Unassembled WGS sequence"/>
</dbReference>
<dbReference type="Pfam" id="PF01370">
    <property type="entry name" value="Epimerase"/>
    <property type="match status" value="1"/>
</dbReference>
<protein>
    <submittedName>
        <fullName evidence="3">Nucleoside-diphosphate-sugar epimerase</fullName>
    </submittedName>
</protein>
<comment type="similarity">
    <text evidence="1">Belongs to the NAD(P)-dependent epimerase/dehydratase family.</text>
</comment>
<organism evidence="3 4">
    <name type="scientific">Nocardiopsis mwathae</name>
    <dbReference type="NCBI Taxonomy" id="1472723"/>
    <lineage>
        <taxon>Bacteria</taxon>
        <taxon>Bacillati</taxon>
        <taxon>Actinomycetota</taxon>
        <taxon>Actinomycetes</taxon>
        <taxon>Streptosporangiales</taxon>
        <taxon>Nocardiopsidaceae</taxon>
        <taxon>Nocardiopsis</taxon>
    </lineage>
</organism>
<accession>A0A7X0D501</accession>
<dbReference type="AlphaFoldDB" id="A0A7X0D501"/>
<evidence type="ECO:0000313" key="4">
    <source>
        <dbReference type="Proteomes" id="UP000546642"/>
    </source>
</evidence>
<dbReference type="EMBL" id="JACHDS010000001">
    <property type="protein sequence ID" value="MBB6171857.1"/>
    <property type="molecule type" value="Genomic_DNA"/>
</dbReference>
<evidence type="ECO:0000256" key="1">
    <source>
        <dbReference type="ARBA" id="ARBA00007637"/>
    </source>
</evidence>
<gene>
    <name evidence="3" type="ORF">HNR23_001917</name>
</gene>
<sequence length="306" mass="32999">MLTDKKILITGATGQVARQVAETLAPRNEVWCLARFGDADAERDLLARGIRTWRWDMAADTLDGLPDDFTHVLHAAAHRGDGTDFDTTLEVNCAATGRLMVHCRAAEAFLHVSTGAVYARQGLDHPHTETDPLGGRTPWLPTYAVGKLAVEGAVRGFATALGLPTTIARLNVAYGPHGHGGVPILLFRRMLAGEPVEVPRAGQNRCNPIHTDDISRQVPLLWGVATAPARIVNWGGDDIVGIRDMLAHLAEITGTEARFEPSDVTRGTHAFDNTLRRALIGDCEVDWRTGLRRTVDAHLPGVAGAA</sequence>
<dbReference type="SUPFAM" id="SSF51735">
    <property type="entry name" value="NAD(P)-binding Rossmann-fold domains"/>
    <property type="match status" value="1"/>
</dbReference>
<feature type="domain" description="NAD-dependent epimerase/dehydratase" evidence="2">
    <location>
        <begin position="7"/>
        <end position="216"/>
    </location>
</feature>
<dbReference type="RefSeq" id="WP_184075121.1">
    <property type="nucleotide sequence ID" value="NZ_JACHDS010000001.1"/>
</dbReference>
<dbReference type="InterPro" id="IPR036291">
    <property type="entry name" value="NAD(P)-bd_dom_sf"/>
</dbReference>
<name>A0A7X0D501_9ACTN</name>
<dbReference type="CDD" id="cd08946">
    <property type="entry name" value="SDR_e"/>
    <property type="match status" value="1"/>
</dbReference>
<dbReference type="InterPro" id="IPR001509">
    <property type="entry name" value="Epimerase_deHydtase"/>
</dbReference>